<accession>A0A5E4SII4</accession>
<dbReference type="EMBL" id="CABPSM010000002">
    <property type="protein sequence ID" value="VVD75500.1"/>
    <property type="molecule type" value="Genomic_DNA"/>
</dbReference>
<name>A0A5E4SII4_9BURK</name>
<reference evidence="1 2" key="1">
    <citation type="submission" date="2019-08" db="EMBL/GenBank/DDBJ databases">
        <authorList>
            <person name="Peeters C."/>
        </authorList>
    </citation>
    <scope>NUCLEOTIDE SEQUENCE [LARGE SCALE GENOMIC DNA]</scope>
    <source>
        <strain evidence="1 2">LMG 31112</strain>
    </source>
</reference>
<dbReference type="AlphaFoldDB" id="A0A5E4SII4"/>
<evidence type="ECO:0000313" key="2">
    <source>
        <dbReference type="Proteomes" id="UP000343317"/>
    </source>
</evidence>
<sequence>MSEKRYIIMELEDAKQLALNASAGIDERVARTIARIESETGADIEDIVAQLKAIEPCGACVIESQQHNCVCWHANKLGRRLRRLIERANMEGEE</sequence>
<protein>
    <submittedName>
        <fullName evidence="1">Uncharacterized protein</fullName>
    </submittedName>
</protein>
<evidence type="ECO:0000313" key="1">
    <source>
        <dbReference type="EMBL" id="VVD75500.1"/>
    </source>
</evidence>
<dbReference type="Proteomes" id="UP000343317">
    <property type="component" value="Unassembled WGS sequence"/>
</dbReference>
<gene>
    <name evidence="1" type="ORF">PHO31112_00818</name>
</gene>
<organism evidence="1 2">
    <name type="scientific">Pandoraea horticolens</name>
    <dbReference type="NCBI Taxonomy" id="2508298"/>
    <lineage>
        <taxon>Bacteria</taxon>
        <taxon>Pseudomonadati</taxon>
        <taxon>Pseudomonadota</taxon>
        <taxon>Betaproteobacteria</taxon>
        <taxon>Burkholderiales</taxon>
        <taxon>Burkholderiaceae</taxon>
        <taxon>Pandoraea</taxon>
    </lineage>
</organism>
<proteinExistence type="predicted"/>
<keyword evidence="2" id="KW-1185">Reference proteome</keyword>